<organism evidence="5 6">
    <name type="scientific">Dactylosporangium aurantiacum</name>
    <dbReference type="NCBI Taxonomy" id="35754"/>
    <lineage>
        <taxon>Bacteria</taxon>
        <taxon>Bacillati</taxon>
        <taxon>Actinomycetota</taxon>
        <taxon>Actinomycetes</taxon>
        <taxon>Micromonosporales</taxon>
        <taxon>Micromonosporaceae</taxon>
        <taxon>Dactylosporangium</taxon>
    </lineage>
</organism>
<dbReference type="InterPro" id="IPR000873">
    <property type="entry name" value="AMP-dep_synth/lig_dom"/>
</dbReference>
<feature type="domain" description="Carrier" evidence="4">
    <location>
        <begin position="1522"/>
        <end position="1597"/>
    </location>
</feature>
<dbReference type="RefSeq" id="WP_260709534.1">
    <property type="nucleotide sequence ID" value="NZ_CP073767.1"/>
</dbReference>
<dbReference type="InterPro" id="IPR042099">
    <property type="entry name" value="ANL_N_sf"/>
</dbReference>
<dbReference type="InterPro" id="IPR020845">
    <property type="entry name" value="AMP-binding_CS"/>
</dbReference>
<dbReference type="PROSITE" id="PS00012">
    <property type="entry name" value="PHOSPHOPANTETHEINE"/>
    <property type="match status" value="2"/>
</dbReference>
<dbReference type="SMART" id="SM00823">
    <property type="entry name" value="PKS_PP"/>
    <property type="match status" value="2"/>
</dbReference>
<evidence type="ECO:0000313" key="6">
    <source>
        <dbReference type="Proteomes" id="UP001058003"/>
    </source>
</evidence>
<dbReference type="KEGG" id="daur:Daura_37585"/>
<dbReference type="Gene3D" id="3.40.50.12780">
    <property type="entry name" value="N-terminal domain of ligase-like"/>
    <property type="match status" value="1"/>
</dbReference>
<name>A0A9Q9MJY3_9ACTN</name>
<dbReference type="InterPro" id="IPR001242">
    <property type="entry name" value="Condensation_dom"/>
</dbReference>
<dbReference type="Gene3D" id="3.40.50.980">
    <property type="match status" value="2"/>
</dbReference>
<proteinExistence type="predicted"/>
<dbReference type="InterPro" id="IPR025110">
    <property type="entry name" value="AMP-bd_C"/>
</dbReference>
<dbReference type="Gene3D" id="3.30.559.10">
    <property type="entry name" value="Chloramphenicol acetyltransferase-like domain"/>
    <property type="match status" value="1"/>
</dbReference>
<dbReference type="Pfam" id="PF00668">
    <property type="entry name" value="Condensation"/>
    <property type="match status" value="1"/>
</dbReference>
<dbReference type="InterPro" id="IPR020806">
    <property type="entry name" value="PKS_PP-bd"/>
</dbReference>
<dbReference type="SUPFAM" id="SSF47336">
    <property type="entry name" value="ACP-like"/>
    <property type="match status" value="2"/>
</dbReference>
<dbReference type="InterPro" id="IPR006162">
    <property type="entry name" value="Ppantetheine_attach_site"/>
</dbReference>
<comment type="cofactor">
    <cofactor evidence="1">
        <name>pantetheine 4'-phosphate</name>
        <dbReference type="ChEBI" id="CHEBI:47942"/>
    </cofactor>
</comment>
<protein>
    <submittedName>
        <fullName evidence="5">Amino acid adenylation domain-containing protein</fullName>
    </submittedName>
</protein>
<evidence type="ECO:0000256" key="3">
    <source>
        <dbReference type="ARBA" id="ARBA00022553"/>
    </source>
</evidence>
<dbReference type="InterPro" id="IPR009081">
    <property type="entry name" value="PP-bd_ACP"/>
</dbReference>
<evidence type="ECO:0000256" key="2">
    <source>
        <dbReference type="ARBA" id="ARBA00022450"/>
    </source>
</evidence>
<dbReference type="InterPro" id="IPR045851">
    <property type="entry name" value="AMP-bd_C_sf"/>
</dbReference>
<dbReference type="SUPFAM" id="SSF52777">
    <property type="entry name" value="CoA-dependent acyltransferases"/>
    <property type="match status" value="2"/>
</dbReference>
<keyword evidence="6" id="KW-1185">Reference proteome</keyword>
<dbReference type="NCBIfam" id="TIGR01733">
    <property type="entry name" value="AA-adenyl-dom"/>
    <property type="match status" value="2"/>
</dbReference>
<keyword evidence="2" id="KW-0596">Phosphopantetheine</keyword>
<dbReference type="PROSITE" id="PS50075">
    <property type="entry name" value="CARRIER"/>
    <property type="match status" value="2"/>
</dbReference>
<dbReference type="GO" id="GO:0003824">
    <property type="term" value="F:catalytic activity"/>
    <property type="evidence" value="ECO:0007669"/>
    <property type="project" value="InterPro"/>
</dbReference>
<dbReference type="InterPro" id="IPR010071">
    <property type="entry name" value="AA_adenyl_dom"/>
</dbReference>
<evidence type="ECO:0000313" key="5">
    <source>
        <dbReference type="EMBL" id="UWZ52332.1"/>
    </source>
</evidence>
<dbReference type="EMBL" id="CP073767">
    <property type="protein sequence ID" value="UWZ52332.1"/>
    <property type="molecule type" value="Genomic_DNA"/>
</dbReference>
<dbReference type="Gene3D" id="2.30.38.10">
    <property type="entry name" value="Luciferase, Domain 3"/>
    <property type="match status" value="1"/>
</dbReference>
<dbReference type="Pfam" id="PF00501">
    <property type="entry name" value="AMP-binding"/>
    <property type="match status" value="2"/>
</dbReference>
<dbReference type="InterPro" id="IPR036736">
    <property type="entry name" value="ACP-like_sf"/>
</dbReference>
<dbReference type="InterPro" id="IPR023213">
    <property type="entry name" value="CAT-like_dom_sf"/>
</dbReference>
<dbReference type="PANTHER" id="PTHR45527">
    <property type="entry name" value="NONRIBOSOMAL PEPTIDE SYNTHETASE"/>
    <property type="match status" value="1"/>
</dbReference>
<dbReference type="SUPFAM" id="SSF56801">
    <property type="entry name" value="Acetyl-CoA synthetase-like"/>
    <property type="match status" value="2"/>
</dbReference>
<dbReference type="GO" id="GO:0031177">
    <property type="term" value="F:phosphopantetheine binding"/>
    <property type="evidence" value="ECO:0007669"/>
    <property type="project" value="InterPro"/>
</dbReference>
<dbReference type="GO" id="GO:0043041">
    <property type="term" value="P:amino acid activation for nonribosomal peptide biosynthetic process"/>
    <property type="evidence" value="ECO:0007669"/>
    <property type="project" value="TreeGrafter"/>
</dbReference>
<dbReference type="Pfam" id="PF00550">
    <property type="entry name" value="PP-binding"/>
    <property type="match status" value="2"/>
</dbReference>
<dbReference type="Gene3D" id="1.10.1200.10">
    <property type="entry name" value="ACP-like"/>
    <property type="match status" value="2"/>
</dbReference>
<dbReference type="PROSITE" id="PS00455">
    <property type="entry name" value="AMP_BINDING"/>
    <property type="match status" value="2"/>
</dbReference>
<evidence type="ECO:0000259" key="4">
    <source>
        <dbReference type="PROSITE" id="PS50075"/>
    </source>
</evidence>
<dbReference type="GO" id="GO:0044550">
    <property type="term" value="P:secondary metabolite biosynthetic process"/>
    <property type="evidence" value="ECO:0007669"/>
    <property type="project" value="TreeGrafter"/>
</dbReference>
<dbReference type="Gene3D" id="3.30.300.30">
    <property type="match status" value="2"/>
</dbReference>
<dbReference type="GO" id="GO:0008610">
    <property type="term" value="P:lipid biosynthetic process"/>
    <property type="evidence" value="ECO:0007669"/>
    <property type="project" value="UniProtKB-ARBA"/>
</dbReference>
<dbReference type="FunFam" id="3.40.50.980:FF:000001">
    <property type="entry name" value="Non-ribosomal peptide synthetase"/>
    <property type="match status" value="1"/>
</dbReference>
<sequence length="1612" mass="168158">MSHRVHVAFEEQARSTPDRVAVIAGQVRTSYAQLDAWANRIARRLRRAGAGPGTLVGVCLGRDEHLVPALLGVLKTGAAYVPMDPAYPAERLAYIAADAATALTAVTGHTARAVTGPAVRVDEPDDDATPLDTPGGGRDAAYVIYTSGSTGRPKGVVVEHRNTMNLLRWEARAYTAEELGGMLATASISFDPSVSQLFLPLVTGGTVILAENLLALPTLPARDEVRTVYGVPSALAALLREPLPAGVRAVFAGGEPLTRALVERIYANPGVRRVLNLYGPTECTTTCAVAEIGRDDDGEPPIGRPAAGAVMTVRDAAGVPVADGELGELWIGGPVVARGYLGQASPAFTTDEDGGRVYRSGDLVRRRAGVLHFAGRGDDQVKIRGYRVEPGEVEAVLVRHPDVRRACVLPARDPDGVAYLAGHVEASGPDERALRAWLRRRVPEHLVPTRLAVVDRLPLSPNGKVDRAALPQLPARRETATGYVAPRTPVEADLAGIVGGVLGIAEVGVHDRFPDLGGHSLAAARVCALAGRGHGTTVALADFLAEPTVAALAALVQRRGEGGEGGTAGATPVRHEGRTEYPLTPTQRELWTLRQVSPVPAVTTVAFRVRLTGPVDPGDLRRALAAVVARHEVLRSRIVERDGEPVAVVGAGTDVPVTEHDLRDLPAADRDARAGALAAAAARHAFDLAAAVPLLRADVVRHPGDVSDLVLVADHVAFDGWSTGALLTELAEELTAPGSVAPPPLQVGDLALAPAPPAGQAWRAELDGASPPDGLFTGAGGFRGERLTRPVPPALGTALAAACAAGGAAPFAGWLTALGLVLAGYTCRDDVLVGTVVARRAGPELDRVIGPLVDVLPVRLRLDAAATVRDTIAAAAAATARALDRPRPSTADLFDAVGTQPRGAMPTPVVLSAQPPDLPVTVRRGPLRLDLLGELSCGGAQNPLTVFVNETAAGTELQLEYDLDLTDRAWAAAFADRLLHVLAGVAAGPDRPLSAVPLVTAAEEARLLRLAAGPPLPAGAPATVVEAVERQVRQRPGDTAVAGADGRLTYRQLWDASAEVAAVLVDRGTRRGEVVGVCLPRDHRLPATLLGVWRAGAAYLPLEPDQPAERLGWLAADGGVRTVLCRTGTAAAAAAVAGTHAVDLDRAPAADRAPALPPAAPRDLAYLLYTSGSTGTPKGVAVAQAGLAALTEALRLEPGLAPGDRMLAVATLSFDTSCAEIWTSLAAGACCVVVGRDSAVDGFRLAERIAAHRITAMNVPPTMLRTLLASGWTGTPHLRVWPGGEALDAALARDLLPRVEQLWNVYGPTEATVLSSAYQVTDADDLDGTVPIGHPLPGERLYVMDPLGRLAPPDVTGELWIGGAGPALGYHRRAELTAAAFVPDPAVPGGRCYRTGDLVRRRPDGELLFRGRRDHQLKIRGYRVELGEIEAALREHPGVTHAVVTARGHGAEAHLVGYLAGTATGTAAAEYLRGRLPEYLVPHRWVVLDALPTLPSGKVDLAALPEPGQGDGTGGPGTPHRPVASVMEELVADVWGQVLATDAIGAGDSFFGLGGHSLAATRVAGRLRDTLGCPVPVRLLFDHPVLADFAERLERLVMDDIVATPGHNHPGI</sequence>
<feature type="domain" description="Carrier" evidence="4">
    <location>
        <begin position="485"/>
        <end position="560"/>
    </location>
</feature>
<dbReference type="CDD" id="cd05930">
    <property type="entry name" value="A_NRPS"/>
    <property type="match status" value="1"/>
</dbReference>
<dbReference type="PANTHER" id="PTHR45527:SF1">
    <property type="entry name" value="FATTY ACID SYNTHASE"/>
    <property type="match status" value="1"/>
</dbReference>
<dbReference type="GO" id="GO:0005737">
    <property type="term" value="C:cytoplasm"/>
    <property type="evidence" value="ECO:0007669"/>
    <property type="project" value="TreeGrafter"/>
</dbReference>
<accession>A0A9Q9MJY3</accession>
<dbReference type="Proteomes" id="UP001058003">
    <property type="component" value="Chromosome"/>
</dbReference>
<dbReference type="Gene3D" id="3.30.559.30">
    <property type="entry name" value="Nonribosomal peptide synthetase, condensation domain"/>
    <property type="match status" value="1"/>
</dbReference>
<reference evidence="5" key="1">
    <citation type="submission" date="2021-04" db="EMBL/GenBank/DDBJ databases">
        <title>Dactylosporangium aurantiacum NRRL B-8018 full assembly.</title>
        <authorList>
            <person name="Hartkoorn R.C."/>
            <person name="Beaudoing E."/>
            <person name="Hot D."/>
        </authorList>
    </citation>
    <scope>NUCLEOTIDE SEQUENCE</scope>
    <source>
        <strain evidence="5">NRRL B-8018</strain>
    </source>
</reference>
<evidence type="ECO:0000256" key="1">
    <source>
        <dbReference type="ARBA" id="ARBA00001957"/>
    </source>
</evidence>
<keyword evidence="3" id="KW-0597">Phosphoprotein</keyword>
<dbReference type="Pfam" id="PF13193">
    <property type="entry name" value="AMP-binding_C"/>
    <property type="match status" value="1"/>
</dbReference>
<gene>
    <name evidence="5" type="ORF">Daura_37585</name>
</gene>